<feature type="chain" id="PRO_5041418405" evidence="1">
    <location>
        <begin position="20"/>
        <end position="169"/>
    </location>
</feature>
<keyword evidence="1" id="KW-0732">Signal</keyword>
<feature type="signal peptide" evidence="1">
    <location>
        <begin position="1"/>
        <end position="19"/>
    </location>
</feature>
<evidence type="ECO:0000313" key="2">
    <source>
        <dbReference type="EMBL" id="CAJ0587827.1"/>
    </source>
</evidence>
<gene>
    <name evidence="2" type="ORF">MSPICULIGERA_LOCUS25781</name>
</gene>
<protein>
    <submittedName>
        <fullName evidence="2">Uncharacterized protein</fullName>
    </submittedName>
</protein>
<proteinExistence type="predicted"/>
<dbReference type="AlphaFoldDB" id="A0AA36GEB3"/>
<sequence length="169" mass="19259">MARLFQMAVVVAWMGSTWAVPQENRGGPTNRLSFWPGVSWQPKENRITADRRSPTASALSKLQGNPDLNFLRDRLTECYRAPESCKLDAVSKKGADLLRKMHEELEIEWPPMSRRDYPDIAEDSTSGAVTGFDPQAPALRPLRLQHSHYLYNPHLRLQALAEQSKNKFQ</sequence>
<name>A0AA36GEB3_9BILA</name>
<keyword evidence="3" id="KW-1185">Reference proteome</keyword>
<comment type="caution">
    <text evidence="2">The sequence shown here is derived from an EMBL/GenBank/DDBJ whole genome shotgun (WGS) entry which is preliminary data.</text>
</comment>
<evidence type="ECO:0000256" key="1">
    <source>
        <dbReference type="SAM" id="SignalP"/>
    </source>
</evidence>
<feature type="non-terminal residue" evidence="2">
    <location>
        <position position="169"/>
    </location>
</feature>
<dbReference type="Proteomes" id="UP001177023">
    <property type="component" value="Unassembled WGS sequence"/>
</dbReference>
<dbReference type="EMBL" id="CATQJA010002710">
    <property type="protein sequence ID" value="CAJ0587827.1"/>
    <property type="molecule type" value="Genomic_DNA"/>
</dbReference>
<accession>A0AA36GEB3</accession>
<evidence type="ECO:0000313" key="3">
    <source>
        <dbReference type="Proteomes" id="UP001177023"/>
    </source>
</evidence>
<reference evidence="2" key="1">
    <citation type="submission" date="2023-06" db="EMBL/GenBank/DDBJ databases">
        <authorList>
            <person name="Delattre M."/>
        </authorList>
    </citation>
    <scope>NUCLEOTIDE SEQUENCE</scope>
    <source>
        <strain evidence="2">AF72</strain>
    </source>
</reference>
<organism evidence="2 3">
    <name type="scientific">Mesorhabditis spiculigera</name>
    <dbReference type="NCBI Taxonomy" id="96644"/>
    <lineage>
        <taxon>Eukaryota</taxon>
        <taxon>Metazoa</taxon>
        <taxon>Ecdysozoa</taxon>
        <taxon>Nematoda</taxon>
        <taxon>Chromadorea</taxon>
        <taxon>Rhabditida</taxon>
        <taxon>Rhabditina</taxon>
        <taxon>Rhabditomorpha</taxon>
        <taxon>Rhabditoidea</taxon>
        <taxon>Rhabditidae</taxon>
        <taxon>Mesorhabditinae</taxon>
        <taxon>Mesorhabditis</taxon>
    </lineage>
</organism>